<dbReference type="STRING" id="5627.A0A1C7LSY8"/>
<keyword evidence="2" id="KW-1133">Transmembrane helix</keyword>
<organism evidence="4 5">
    <name type="scientific">Grifola frondosa</name>
    <name type="common">Maitake</name>
    <name type="synonym">Polyporus frondosus</name>
    <dbReference type="NCBI Taxonomy" id="5627"/>
    <lineage>
        <taxon>Eukaryota</taxon>
        <taxon>Fungi</taxon>
        <taxon>Dikarya</taxon>
        <taxon>Basidiomycota</taxon>
        <taxon>Agaricomycotina</taxon>
        <taxon>Agaricomycetes</taxon>
        <taxon>Polyporales</taxon>
        <taxon>Grifolaceae</taxon>
        <taxon>Grifola</taxon>
    </lineage>
</organism>
<reference evidence="4 5" key="1">
    <citation type="submission" date="2016-03" db="EMBL/GenBank/DDBJ databases">
        <title>Whole genome sequencing of Grifola frondosa 9006-11.</title>
        <authorList>
            <person name="Min B."/>
            <person name="Park H."/>
            <person name="Kim J.-G."/>
            <person name="Cho H."/>
            <person name="Oh Y.-L."/>
            <person name="Kong W.-S."/>
            <person name="Choi I.-G."/>
        </authorList>
    </citation>
    <scope>NUCLEOTIDE SEQUENCE [LARGE SCALE GENOMIC DNA]</scope>
    <source>
        <strain evidence="4 5">9006-11</strain>
    </source>
</reference>
<keyword evidence="2" id="KW-0472">Membrane</keyword>
<feature type="domain" description="BSD" evidence="3">
    <location>
        <begin position="236"/>
        <end position="277"/>
    </location>
</feature>
<keyword evidence="5" id="KW-1185">Reference proteome</keyword>
<feature type="transmembrane region" description="Helical" evidence="2">
    <location>
        <begin position="755"/>
        <end position="777"/>
    </location>
</feature>
<protein>
    <submittedName>
        <fullName evidence="4">RNA polymerase II transcription factor B subunit 1</fullName>
    </submittedName>
</protein>
<evidence type="ECO:0000313" key="5">
    <source>
        <dbReference type="Proteomes" id="UP000092993"/>
    </source>
</evidence>
<feature type="region of interest" description="Disordered" evidence="1">
    <location>
        <begin position="121"/>
        <end position="179"/>
    </location>
</feature>
<dbReference type="GO" id="GO:0006289">
    <property type="term" value="P:nucleotide-excision repair"/>
    <property type="evidence" value="ECO:0007669"/>
    <property type="project" value="InterPro"/>
</dbReference>
<dbReference type="SUPFAM" id="SSF140383">
    <property type="entry name" value="BSD domain-like"/>
    <property type="match status" value="1"/>
</dbReference>
<proteinExistence type="predicted"/>
<comment type="caution">
    <text evidence="4">The sequence shown here is derived from an EMBL/GenBank/DDBJ whole genome shotgun (WGS) entry which is preliminary data.</text>
</comment>
<dbReference type="Gene3D" id="1.10.3970.10">
    <property type="entry name" value="BSD domain"/>
    <property type="match status" value="1"/>
</dbReference>
<dbReference type="InterPro" id="IPR005607">
    <property type="entry name" value="BSD_dom"/>
</dbReference>
<dbReference type="InterPro" id="IPR035925">
    <property type="entry name" value="BSD_dom_sf"/>
</dbReference>
<dbReference type="CDD" id="cd13229">
    <property type="entry name" value="PH_TFIIH"/>
    <property type="match status" value="1"/>
</dbReference>
<sequence>MPSLLTAQTSFKKGTGAAKSSIKVSRKDVTNGEFRDYFESVQKLLWWSDLSWSSQPSVEDLVITHYKEGTAQVRLKVTSATDDAGYNFTFTSPQAVALAERDKFKDELTAILSRNRSRLATPAIHAPGTPSGPVQAHTPAAIPSPLRPSLTTRKVSTSRAASVASDSRESGTPASDPTSDFRLRKKVLLERVLEGREHLLLAQAAAESQKRGKPGQLVDPRPQTVDGEIKIIITPQLVHDIFEEYPVVAKAYNDNVPDKLSEGDFWRRYFQSKLFNAHRASIRSSAAQHVVKDDPIFDKYLEKEDDELEPRRLREEGVDIFIDLGATQEDHDETGNEKDVTMQAGKQRAVLPLIRKFNEHSGRLLNTTLGEPAAKRRRIEAEEDVDHYAQLDLEDLHDNQMSAGIELNMQDRQRYFEGRTSDVAASIAGPHVDFQTALREAKHSMQGWSTKFTELKIDKKAGDAALNGMTHNVSTRLDVRMRKHDIPEGLFRQMTTCQTAANEFLRQFWLAIYPPATEVQTLSVSTPAQKAVKAAKMAGYLSKTHEKIDAIVRAAHQEGVDPSRVQIALKPITDAVDKALLFWRTRTKYSLPNIHLHVFPEHNVLIQRDALDVALFPVACAMRPRLSRIAWQTLPYVDCSYLTDVGGEIASSKMPPSSDPACAIQEVPAPSHSQSSVGPRQRPMRSPNSDAIVVVPHLSSMQSYASYGEKDHASATNGDVEMPLPTVVKLSKKRYIFTWLEDRYDIAYHILKVHWVLFSALLLSGILISSISIGWALRLKTFNIADVDSSDTAAIRLSANLVDVDPSAQQMTLDWNVEYRCDPSDCPDVNIYFDANLLRTDSSSPTIPSNSKPDPVFAVIGSNVLALNNGSDRRPSSLTFRTDVAITNADTRRTLQDYPYDIILRRGLLELGGEAQSGISEKVIECSG</sequence>
<dbReference type="GO" id="GO:0006351">
    <property type="term" value="P:DNA-templated transcription"/>
    <property type="evidence" value="ECO:0007669"/>
    <property type="project" value="InterPro"/>
</dbReference>
<name>A0A1C7LSY8_GRIFR</name>
<dbReference type="InterPro" id="IPR027079">
    <property type="entry name" value="Tfb1/GTF2H1"/>
</dbReference>
<accession>A0A1C7LSY8</accession>
<evidence type="ECO:0000256" key="2">
    <source>
        <dbReference type="SAM" id="Phobius"/>
    </source>
</evidence>
<dbReference type="Gene3D" id="2.30.29.30">
    <property type="entry name" value="Pleckstrin-homology domain (PH domain)/Phosphotyrosine-binding domain (PTB)"/>
    <property type="match status" value="1"/>
</dbReference>
<dbReference type="Proteomes" id="UP000092993">
    <property type="component" value="Unassembled WGS sequence"/>
</dbReference>
<dbReference type="Pfam" id="PF03909">
    <property type="entry name" value="BSD"/>
    <property type="match status" value="1"/>
</dbReference>
<feature type="region of interest" description="Disordered" evidence="1">
    <location>
        <begin position="652"/>
        <end position="687"/>
    </location>
</feature>
<feature type="compositionally biased region" description="Polar residues" evidence="1">
    <location>
        <begin position="149"/>
        <end position="160"/>
    </location>
</feature>
<dbReference type="PANTHER" id="PTHR12856">
    <property type="entry name" value="TRANSCRIPTION INITIATION FACTOR IIH-RELATED"/>
    <property type="match status" value="1"/>
</dbReference>
<dbReference type="GO" id="GO:0000439">
    <property type="term" value="C:transcription factor TFIIH core complex"/>
    <property type="evidence" value="ECO:0007669"/>
    <property type="project" value="InterPro"/>
</dbReference>
<dbReference type="OrthoDB" id="360521at2759"/>
<keyword evidence="2" id="KW-0812">Transmembrane</keyword>
<dbReference type="EMBL" id="LUGG01000025">
    <property type="protein sequence ID" value="OBZ67167.1"/>
    <property type="molecule type" value="Genomic_DNA"/>
</dbReference>
<dbReference type="AlphaFoldDB" id="A0A1C7LSY8"/>
<dbReference type="PROSITE" id="PS50858">
    <property type="entry name" value="BSD"/>
    <property type="match status" value="1"/>
</dbReference>
<gene>
    <name evidence="4" type="primary">tfb1</name>
    <name evidence="4" type="ORF">A0H81_12815</name>
</gene>
<dbReference type="InterPro" id="IPR011993">
    <property type="entry name" value="PH-like_dom_sf"/>
</dbReference>
<evidence type="ECO:0000313" key="4">
    <source>
        <dbReference type="EMBL" id="OBZ67167.1"/>
    </source>
</evidence>
<evidence type="ECO:0000256" key="1">
    <source>
        <dbReference type="SAM" id="MobiDB-lite"/>
    </source>
</evidence>
<evidence type="ECO:0000259" key="3">
    <source>
        <dbReference type="PROSITE" id="PS50858"/>
    </source>
</evidence>
<dbReference type="SMART" id="SM00751">
    <property type="entry name" value="BSD"/>
    <property type="match status" value="1"/>
</dbReference>